<dbReference type="InterPro" id="IPR045000">
    <property type="entry name" value="TR"/>
</dbReference>
<evidence type="ECO:0000256" key="2">
    <source>
        <dbReference type="ARBA" id="ARBA00023002"/>
    </source>
</evidence>
<dbReference type="SUPFAM" id="SSF51735">
    <property type="entry name" value="NAD(P)-binding Rossmann-fold domains"/>
    <property type="match status" value="1"/>
</dbReference>
<dbReference type="OMA" id="FGRIDNC"/>
<keyword evidence="1" id="KW-0521">NADP</keyword>
<gene>
    <name evidence="4" type="primary">VvCHDh000416_2</name>
    <name evidence="5" type="synonym">VvCHDp000402_1</name>
    <name evidence="5" type="ORF">CK203_010134</name>
    <name evidence="4" type="ORF">CK203_073214</name>
</gene>
<dbReference type="Gene3D" id="3.40.50.720">
    <property type="entry name" value="NAD(P)-binding Rossmann-like Domain"/>
    <property type="match status" value="1"/>
</dbReference>
<accession>A0A438ENQ7</accession>
<organism evidence="4 6">
    <name type="scientific">Vitis vinifera</name>
    <name type="common">Grape</name>
    <dbReference type="NCBI Taxonomy" id="29760"/>
    <lineage>
        <taxon>Eukaryota</taxon>
        <taxon>Viridiplantae</taxon>
        <taxon>Streptophyta</taxon>
        <taxon>Embryophyta</taxon>
        <taxon>Tracheophyta</taxon>
        <taxon>Spermatophyta</taxon>
        <taxon>Magnoliopsida</taxon>
        <taxon>eudicotyledons</taxon>
        <taxon>Gunneridae</taxon>
        <taxon>Pentapetalae</taxon>
        <taxon>rosids</taxon>
        <taxon>Vitales</taxon>
        <taxon>Vitaceae</taxon>
        <taxon>Viteae</taxon>
        <taxon>Vitis</taxon>
    </lineage>
</organism>
<dbReference type="Pfam" id="PF13561">
    <property type="entry name" value="adh_short_C2"/>
    <property type="match status" value="1"/>
</dbReference>
<evidence type="ECO:0000256" key="3">
    <source>
        <dbReference type="ARBA" id="ARBA00025714"/>
    </source>
</evidence>
<dbReference type="InterPro" id="IPR020904">
    <property type="entry name" value="Sc_DH/Rdtase_CS"/>
</dbReference>
<evidence type="ECO:0000256" key="1">
    <source>
        <dbReference type="ARBA" id="ARBA00022857"/>
    </source>
</evidence>
<evidence type="ECO:0000313" key="5">
    <source>
        <dbReference type="EMBL" id="RVX13638.1"/>
    </source>
</evidence>
<dbReference type="OrthoDB" id="294295at2759"/>
<dbReference type="PROSITE" id="PS00061">
    <property type="entry name" value="ADH_SHORT"/>
    <property type="match status" value="1"/>
</dbReference>
<dbReference type="PANTHER" id="PTHR42898:SF6">
    <property type="entry name" value="NADP-DEPENDENT MANNITOL DEHYDROGENASE"/>
    <property type="match status" value="1"/>
</dbReference>
<evidence type="ECO:0000313" key="4">
    <source>
        <dbReference type="EMBL" id="RVW49255.1"/>
    </source>
</evidence>
<dbReference type="KEGG" id="vvi:100249681"/>
<dbReference type="EMBL" id="QGNW01001229">
    <property type="protein sequence ID" value="RVW49255.1"/>
    <property type="molecule type" value="Genomic_DNA"/>
</dbReference>
<name>A0A438ENQ7_VITVI</name>
<dbReference type="Gramene" id="Vitis13g00430.t01">
    <property type="protein sequence ID" value="Vitis13g00430.t01.CDS"/>
    <property type="gene ID" value="Vitis13g00430"/>
</dbReference>
<dbReference type="InterPro" id="IPR036291">
    <property type="entry name" value="NAD(P)-bd_dom_sf"/>
</dbReference>
<sequence>MMPAAESSCSDLRWSLKGATALVTGGTLGIGYAIVEELAGMGAAVYTCSRTESKLNNLLRDWNAKGFDVRGSVCDVSDRAQREQLIEKVSSGFNGKLNILINNVGTNFSKPTIEYTAADFSALMATNIESGYHLCQLAYPLLKASGAGSIVFISSVAGVVSTGTGSIYAATKAAMNQITKSLACEWAKDNIRSNCVAPFCTRTPLIEQMLAKKSMMEEVVSRTPLGRPGEPQEISSLATFLCMPCASYITGQVISVDGGLTANAFSPPIYD</sequence>
<dbReference type="PANTHER" id="PTHR42898">
    <property type="entry name" value="TROPINONE REDUCTASE"/>
    <property type="match status" value="1"/>
</dbReference>
<keyword evidence="2" id="KW-0560">Oxidoreductase</keyword>
<dbReference type="AlphaFoldDB" id="A0A438ENQ7"/>
<dbReference type="FunFam" id="3.40.50.720:FF:000084">
    <property type="entry name" value="Short-chain dehydrogenase reductase"/>
    <property type="match status" value="1"/>
</dbReference>
<comment type="caution">
    <text evidence="4">The sequence shown here is derived from an EMBL/GenBank/DDBJ whole genome shotgun (WGS) entry which is preliminary data.</text>
</comment>
<dbReference type="EMBL" id="QGNW01000023">
    <property type="protein sequence ID" value="RVX13638.1"/>
    <property type="molecule type" value="Genomic_DNA"/>
</dbReference>
<evidence type="ECO:0000313" key="6">
    <source>
        <dbReference type="Proteomes" id="UP000288805"/>
    </source>
</evidence>
<proteinExistence type="inferred from homology"/>
<dbReference type="PRINTS" id="PR00081">
    <property type="entry name" value="GDHRDH"/>
</dbReference>
<reference evidence="4 6" key="1">
    <citation type="journal article" date="2018" name="PLoS Genet.">
        <title>Population sequencing reveals clonal diversity and ancestral inbreeding in the grapevine cultivar Chardonnay.</title>
        <authorList>
            <person name="Roach M.J."/>
            <person name="Johnson D.L."/>
            <person name="Bohlmann J."/>
            <person name="van Vuuren H.J."/>
            <person name="Jones S.J."/>
            <person name="Pretorius I.S."/>
            <person name="Schmidt S.A."/>
            <person name="Borneman A.R."/>
        </authorList>
    </citation>
    <scope>NUCLEOTIDE SEQUENCE [LARGE SCALE GENOMIC DNA]</scope>
    <source>
        <strain evidence="6">cv. Chardonnay</strain>
        <strain evidence="4">I10V1</strain>
        <tissue evidence="4">Leaf</tissue>
    </source>
</reference>
<dbReference type="Proteomes" id="UP000288805">
    <property type="component" value="Unassembled WGS sequence"/>
</dbReference>
<dbReference type="PRINTS" id="PR00080">
    <property type="entry name" value="SDRFAMILY"/>
</dbReference>
<dbReference type="GO" id="GO:0016491">
    <property type="term" value="F:oxidoreductase activity"/>
    <property type="evidence" value="ECO:0007669"/>
    <property type="project" value="UniProtKB-KW"/>
</dbReference>
<dbReference type="InterPro" id="IPR002347">
    <property type="entry name" value="SDR_fam"/>
</dbReference>
<protein>
    <submittedName>
        <fullName evidence="4">Tropinone reductase-like</fullName>
    </submittedName>
</protein>
<comment type="similarity">
    <text evidence="3">Belongs to the short-chain dehydrogenases/reductases (SDR) family. SDR65C subfamily.</text>
</comment>